<dbReference type="SMART" id="SM00454">
    <property type="entry name" value="SAM"/>
    <property type="match status" value="1"/>
</dbReference>
<keyword evidence="1" id="KW-0479">Metal-binding</keyword>
<dbReference type="PANTHER" id="PTHR12247:SF139">
    <property type="entry name" value="ATHERIN-RELATED"/>
    <property type="match status" value="1"/>
</dbReference>
<dbReference type="InterPro" id="IPR001660">
    <property type="entry name" value="SAM"/>
</dbReference>
<dbReference type="InterPro" id="IPR019787">
    <property type="entry name" value="Znf_PHD-finger"/>
</dbReference>
<feature type="compositionally biased region" description="Polar residues" evidence="5">
    <location>
        <begin position="429"/>
        <end position="439"/>
    </location>
</feature>
<accession>A0A7R9EDX4</accession>
<feature type="compositionally biased region" description="Pro residues" evidence="5">
    <location>
        <begin position="17"/>
        <end position="32"/>
    </location>
</feature>
<evidence type="ECO:0000256" key="3">
    <source>
        <dbReference type="ARBA" id="ARBA00022833"/>
    </source>
</evidence>
<feature type="region of interest" description="Disordered" evidence="5">
    <location>
        <begin position="1"/>
        <end position="51"/>
    </location>
</feature>
<feature type="domain" description="PHD-type" evidence="6">
    <location>
        <begin position="177"/>
        <end position="231"/>
    </location>
</feature>
<feature type="region of interest" description="Disordered" evidence="5">
    <location>
        <begin position="137"/>
        <end position="160"/>
    </location>
</feature>
<organism evidence="8">
    <name type="scientific">Timema monikensis</name>
    <dbReference type="NCBI Taxonomy" id="170555"/>
    <lineage>
        <taxon>Eukaryota</taxon>
        <taxon>Metazoa</taxon>
        <taxon>Ecdysozoa</taxon>
        <taxon>Arthropoda</taxon>
        <taxon>Hexapoda</taxon>
        <taxon>Insecta</taxon>
        <taxon>Pterygota</taxon>
        <taxon>Neoptera</taxon>
        <taxon>Polyneoptera</taxon>
        <taxon>Phasmatodea</taxon>
        <taxon>Timematodea</taxon>
        <taxon>Timematoidea</taxon>
        <taxon>Timematidae</taxon>
        <taxon>Timema</taxon>
    </lineage>
</organism>
<reference evidence="8" key="1">
    <citation type="submission" date="2020-11" db="EMBL/GenBank/DDBJ databases">
        <authorList>
            <person name="Tran Van P."/>
        </authorList>
    </citation>
    <scope>NUCLEOTIDE SEQUENCE</scope>
</reference>
<dbReference type="Gene3D" id="3.30.40.10">
    <property type="entry name" value="Zinc/RING finger domain, C3HC4 (zinc finger)"/>
    <property type="match status" value="1"/>
</dbReference>
<dbReference type="InterPro" id="IPR001965">
    <property type="entry name" value="Znf_PHD"/>
</dbReference>
<evidence type="ECO:0000256" key="2">
    <source>
        <dbReference type="ARBA" id="ARBA00022771"/>
    </source>
</evidence>
<dbReference type="PANTHER" id="PTHR12247">
    <property type="entry name" value="POLYCOMB GROUP PROTEIN"/>
    <property type="match status" value="1"/>
</dbReference>
<gene>
    <name evidence="8" type="ORF">TMSB3V08_LOCUS7962</name>
</gene>
<dbReference type="Gene3D" id="1.10.150.50">
    <property type="entry name" value="Transcription Factor, Ets-1"/>
    <property type="match status" value="1"/>
</dbReference>
<dbReference type="Pfam" id="PF00628">
    <property type="entry name" value="PHD"/>
    <property type="match status" value="1"/>
</dbReference>
<keyword evidence="2 4" id="KW-0863">Zinc-finger</keyword>
<evidence type="ECO:0000259" key="6">
    <source>
        <dbReference type="PROSITE" id="PS50016"/>
    </source>
</evidence>
<dbReference type="GO" id="GO:0008270">
    <property type="term" value="F:zinc ion binding"/>
    <property type="evidence" value="ECO:0007669"/>
    <property type="project" value="UniProtKB-KW"/>
</dbReference>
<dbReference type="PROSITE" id="PS50016">
    <property type="entry name" value="ZF_PHD_2"/>
    <property type="match status" value="2"/>
</dbReference>
<dbReference type="InterPro" id="IPR013083">
    <property type="entry name" value="Znf_RING/FYVE/PHD"/>
</dbReference>
<feature type="region of interest" description="Disordered" evidence="5">
    <location>
        <begin position="408"/>
        <end position="439"/>
    </location>
</feature>
<evidence type="ECO:0000259" key="7">
    <source>
        <dbReference type="PROSITE" id="PS50105"/>
    </source>
</evidence>
<dbReference type="SUPFAM" id="SSF47769">
    <property type="entry name" value="SAM/Pointed domain"/>
    <property type="match status" value="1"/>
</dbReference>
<evidence type="ECO:0000313" key="8">
    <source>
        <dbReference type="EMBL" id="CAD7431221.1"/>
    </source>
</evidence>
<dbReference type="InterPro" id="IPR050548">
    <property type="entry name" value="PcG_chromatin_remod_factors"/>
</dbReference>
<evidence type="ECO:0000256" key="1">
    <source>
        <dbReference type="ARBA" id="ARBA00022723"/>
    </source>
</evidence>
<proteinExistence type="predicted"/>
<dbReference type="GO" id="GO:0003682">
    <property type="term" value="F:chromatin binding"/>
    <property type="evidence" value="ECO:0007669"/>
    <property type="project" value="TreeGrafter"/>
</dbReference>
<dbReference type="GO" id="GO:0045892">
    <property type="term" value="P:negative regulation of DNA-templated transcription"/>
    <property type="evidence" value="ECO:0007669"/>
    <property type="project" value="TreeGrafter"/>
</dbReference>
<dbReference type="GO" id="GO:0042393">
    <property type="term" value="F:histone binding"/>
    <property type="evidence" value="ECO:0007669"/>
    <property type="project" value="TreeGrafter"/>
</dbReference>
<evidence type="ECO:0000256" key="5">
    <source>
        <dbReference type="SAM" id="MobiDB-lite"/>
    </source>
</evidence>
<feature type="compositionally biased region" description="Basic and acidic residues" evidence="5">
    <location>
        <begin position="409"/>
        <end position="425"/>
    </location>
</feature>
<feature type="compositionally biased region" description="Pro residues" evidence="5">
    <location>
        <begin position="39"/>
        <end position="51"/>
    </location>
</feature>
<dbReference type="GO" id="GO:0005634">
    <property type="term" value="C:nucleus"/>
    <property type="evidence" value="ECO:0007669"/>
    <property type="project" value="TreeGrafter"/>
</dbReference>
<evidence type="ECO:0000256" key="4">
    <source>
        <dbReference type="PROSITE-ProRule" id="PRU00146"/>
    </source>
</evidence>
<feature type="compositionally biased region" description="Pro residues" evidence="5">
    <location>
        <begin position="1"/>
        <end position="10"/>
    </location>
</feature>
<dbReference type="InterPro" id="IPR011011">
    <property type="entry name" value="Znf_FYVE_PHD"/>
</dbReference>
<feature type="domain" description="SAM" evidence="7">
    <location>
        <begin position="335"/>
        <end position="383"/>
    </location>
</feature>
<protein>
    <submittedName>
        <fullName evidence="8">Uncharacterized protein</fullName>
    </submittedName>
</protein>
<feature type="domain" description="PHD-type" evidence="6">
    <location>
        <begin position="228"/>
        <end position="279"/>
    </location>
</feature>
<dbReference type="InterPro" id="IPR013761">
    <property type="entry name" value="SAM/pointed_sf"/>
</dbReference>
<sequence length="439" mass="49640">MFSQQPPPPTRFNLHPPMLPPCDVPQQPPPPTTFNLHPPMLPPCDVPQQPPPPTRFNLHPPMLPPCDVPQQPPPPTRFNLHPPMLPLHDVHPPMLPPCDVPQQPPPPTRFNLHPPMLPPHDVPQQQMRQPLNKRAKKVFDPSDNNLPTRKRGRPFGSLNKCKDPNFSSQNKVAESAVGVCYICHQRSNRRGNYEKLISCRDCTHRAHRSCAVFTNDSTHLSQWQCLSCKTCSVCFDTSESEGMVICSGCDEGFHFSCHSPRLSERVKNSKWFCHKCSLLQAKSSPLHAQGKGAPLPRESLIPDSIVKKYLTLPDPVGATDSDEPIDEQIPDASCWSVDQVEEYLIEQGLSDQAAVFKEHDIDGPSLLLMKRNDVLCSLSLKLGPALKIYKHVKMLQIRRKMHRKTLQAAKEKREREGRLSEETRRVQLRNLQGPSEHTE</sequence>
<dbReference type="PROSITE" id="PS50105">
    <property type="entry name" value="SAM_DOMAIN"/>
    <property type="match status" value="1"/>
</dbReference>
<dbReference type="SMART" id="SM00249">
    <property type="entry name" value="PHD"/>
    <property type="match status" value="2"/>
</dbReference>
<dbReference type="AlphaFoldDB" id="A0A7R9EDX4"/>
<dbReference type="SUPFAM" id="SSF57903">
    <property type="entry name" value="FYVE/PHD zinc finger"/>
    <property type="match status" value="2"/>
</dbReference>
<name>A0A7R9EDX4_9NEOP</name>
<keyword evidence="3" id="KW-0862">Zinc</keyword>
<dbReference type="EMBL" id="OB794862">
    <property type="protein sequence ID" value="CAD7431221.1"/>
    <property type="molecule type" value="Genomic_DNA"/>
</dbReference>
<dbReference type="Pfam" id="PF00536">
    <property type="entry name" value="SAM_1"/>
    <property type="match status" value="1"/>
</dbReference>